<dbReference type="Proteomes" id="UP000281985">
    <property type="component" value="Unassembled WGS sequence"/>
</dbReference>
<evidence type="ECO:0000313" key="2">
    <source>
        <dbReference type="Proteomes" id="UP000281985"/>
    </source>
</evidence>
<gene>
    <name evidence="1" type="ORF">EAX61_09830</name>
</gene>
<sequence>MRYNKRTCKCVFCSSCKN</sequence>
<organism evidence="1 2">
    <name type="scientific">Dokdonia sinensis</name>
    <dbReference type="NCBI Taxonomy" id="2479847"/>
    <lineage>
        <taxon>Bacteria</taxon>
        <taxon>Pseudomonadati</taxon>
        <taxon>Bacteroidota</taxon>
        <taxon>Flavobacteriia</taxon>
        <taxon>Flavobacteriales</taxon>
        <taxon>Flavobacteriaceae</taxon>
        <taxon>Dokdonia</taxon>
    </lineage>
</organism>
<keyword evidence="2" id="KW-1185">Reference proteome</keyword>
<protein>
    <submittedName>
        <fullName evidence="1">Uncharacterized protein</fullName>
    </submittedName>
</protein>
<reference evidence="1 2" key="1">
    <citation type="submission" date="2018-10" db="EMBL/GenBank/DDBJ databases">
        <title>Dokdonia luteus sp. nov., isolated from sea water.</title>
        <authorList>
            <person name="Zhou L.Y."/>
            <person name="Du Z.J."/>
        </authorList>
    </citation>
    <scope>NUCLEOTIDE SEQUENCE [LARGE SCALE GENOMIC DNA]</scope>
    <source>
        <strain evidence="1 2">SH27</strain>
    </source>
</reference>
<name>A0A3M0G0X8_9FLAO</name>
<comment type="caution">
    <text evidence="1">The sequence shown here is derived from an EMBL/GenBank/DDBJ whole genome shotgun (WGS) entry which is preliminary data.</text>
</comment>
<evidence type="ECO:0000313" key="1">
    <source>
        <dbReference type="EMBL" id="RMB58620.1"/>
    </source>
</evidence>
<dbReference type="GO" id="GO:0005576">
    <property type="term" value="C:extracellular region"/>
    <property type="evidence" value="ECO:0007669"/>
    <property type="project" value="UniProtKB-SubCell"/>
</dbReference>
<accession>A0A3M0G0X8</accession>
<dbReference type="AlphaFoldDB" id="A0A3M0G0X8"/>
<dbReference type="EMBL" id="REFV01000008">
    <property type="protein sequence ID" value="RMB58620.1"/>
    <property type="molecule type" value="Genomic_DNA"/>
</dbReference>
<proteinExistence type="predicted"/>